<dbReference type="OrthoDB" id="427795at2759"/>
<feature type="repeat" description="WD" evidence="6">
    <location>
        <begin position="390"/>
        <end position="423"/>
    </location>
</feature>
<evidence type="ECO:0000256" key="1">
    <source>
        <dbReference type="ARBA" id="ARBA00004123"/>
    </source>
</evidence>
<dbReference type="STRING" id="1295533.A0A1E3H9D0"/>
<dbReference type="InterPro" id="IPR036322">
    <property type="entry name" value="WD40_repeat_dom_sf"/>
</dbReference>
<dbReference type="AlphaFoldDB" id="A0A1E3H9D0"/>
<feature type="repeat" description="WD" evidence="6">
    <location>
        <begin position="237"/>
        <end position="279"/>
    </location>
</feature>
<keyword evidence="8" id="KW-0808">Transferase</keyword>
<dbReference type="SUPFAM" id="SSF50978">
    <property type="entry name" value="WD40 repeat-like"/>
    <property type="match status" value="1"/>
</dbReference>
<feature type="domain" description="Histone-binding protein RBBP4-like N-terminal" evidence="7">
    <location>
        <begin position="27"/>
        <end position="97"/>
    </location>
</feature>
<evidence type="ECO:0000256" key="6">
    <source>
        <dbReference type="PROSITE-ProRule" id="PRU00221"/>
    </source>
</evidence>
<dbReference type="InterPro" id="IPR050459">
    <property type="entry name" value="WD_repeat_RBAP46/RBAP48/MSI1"/>
</dbReference>
<evidence type="ECO:0000256" key="2">
    <source>
        <dbReference type="ARBA" id="ARBA00022574"/>
    </source>
</evidence>
<keyword evidence="3" id="KW-0677">Repeat</keyword>
<dbReference type="Pfam" id="PF00400">
    <property type="entry name" value="WD40"/>
    <property type="match status" value="4"/>
</dbReference>
<evidence type="ECO:0000313" key="8">
    <source>
        <dbReference type="EMBL" id="ODN72913.1"/>
    </source>
</evidence>
<dbReference type="PROSITE" id="PS50294">
    <property type="entry name" value="WD_REPEATS_REGION"/>
    <property type="match status" value="3"/>
</dbReference>
<evidence type="ECO:0000313" key="9">
    <source>
        <dbReference type="Proteomes" id="UP000094065"/>
    </source>
</evidence>
<dbReference type="Proteomes" id="UP000094065">
    <property type="component" value="Unassembled WGS sequence"/>
</dbReference>
<dbReference type="EMBL" id="AWGJ01000014">
    <property type="protein sequence ID" value="ODN72913.1"/>
    <property type="molecule type" value="Genomic_DNA"/>
</dbReference>
<protein>
    <submittedName>
        <fullName evidence="8">Histone acetyltransferase type B subunit 2</fullName>
    </submittedName>
</protein>
<dbReference type="GO" id="GO:0006325">
    <property type="term" value="P:chromatin organization"/>
    <property type="evidence" value="ECO:0007669"/>
    <property type="project" value="UniProtKB-KW"/>
</dbReference>
<feature type="repeat" description="WD" evidence="6">
    <location>
        <begin position="333"/>
        <end position="375"/>
    </location>
</feature>
<keyword evidence="5" id="KW-0539">Nucleus</keyword>
<dbReference type="InterPro" id="IPR022052">
    <property type="entry name" value="Histone-bd_RBBP4-like_N"/>
</dbReference>
<name>A0A1E3H9D0_9TREE</name>
<dbReference type="Pfam" id="PF12265">
    <property type="entry name" value="CAF1C_H4-bd"/>
    <property type="match status" value="1"/>
</dbReference>
<keyword evidence="4" id="KW-0156">Chromatin regulator</keyword>
<dbReference type="GO" id="GO:0005634">
    <property type="term" value="C:nucleus"/>
    <property type="evidence" value="ECO:0007669"/>
    <property type="project" value="UniProtKB-SubCell"/>
</dbReference>
<dbReference type="InterPro" id="IPR015943">
    <property type="entry name" value="WD40/YVTN_repeat-like_dom_sf"/>
</dbReference>
<evidence type="ECO:0000256" key="4">
    <source>
        <dbReference type="ARBA" id="ARBA00022853"/>
    </source>
</evidence>
<comment type="caution">
    <text evidence="8">The sequence shown here is derived from an EMBL/GenBank/DDBJ whole genome shotgun (WGS) entry which is preliminary data.</text>
</comment>
<keyword evidence="9" id="KW-1185">Reference proteome</keyword>
<organism evidence="8 9">
    <name type="scientific">Cryptococcus amylolentus CBS 6039</name>
    <dbReference type="NCBI Taxonomy" id="1295533"/>
    <lineage>
        <taxon>Eukaryota</taxon>
        <taxon>Fungi</taxon>
        <taxon>Dikarya</taxon>
        <taxon>Basidiomycota</taxon>
        <taxon>Agaricomycotina</taxon>
        <taxon>Tremellomycetes</taxon>
        <taxon>Tremellales</taxon>
        <taxon>Cryptococcaceae</taxon>
        <taxon>Cryptococcus</taxon>
    </lineage>
</organism>
<comment type="subcellular location">
    <subcellularLocation>
        <location evidence="1">Nucleus</location>
    </subcellularLocation>
</comment>
<dbReference type="SMART" id="SM00320">
    <property type="entry name" value="WD40"/>
    <property type="match status" value="6"/>
</dbReference>
<reference evidence="8 9" key="1">
    <citation type="submission" date="2016-06" db="EMBL/GenBank/DDBJ databases">
        <title>Evolution of pathogenesis and genome organization in the Tremellales.</title>
        <authorList>
            <person name="Cuomo C."/>
            <person name="Litvintseva A."/>
            <person name="Heitman J."/>
            <person name="Chen Y."/>
            <person name="Sun S."/>
            <person name="Springer D."/>
            <person name="Dromer F."/>
            <person name="Young S."/>
            <person name="Zeng Q."/>
            <person name="Chapman S."/>
            <person name="Gujja S."/>
            <person name="Saif S."/>
            <person name="Birren B."/>
        </authorList>
    </citation>
    <scope>NUCLEOTIDE SEQUENCE [LARGE SCALE GENOMIC DNA]</scope>
    <source>
        <strain evidence="8 9">CBS 6039</strain>
    </source>
</reference>
<sequence length="442" mass="49379">MPPNEPIVVDDVEEDFDAVEDNQAINEQYKVWKKNTPFLYDTVITHALTWPSLTCQWLPDVTDVPNSDYTSQRIIIGTHTSGQANDHLIIAEVLLPKKGAEIADKALADLYDEEKQEIGSYSTAPPARIRAIQTINHRGEVNRARYMPQNPELIATKTVSGEVFVFDRTKHESKAPANGECKPDIRLKGQTKEGYGLSWSGLKEGHILSASEDTTVAHWDIQGYAKKDPTLQPLRLYTGHSAYVSDVEWHPQDENVFGSVSDDGQIMIWDTRAENPAKPSSQLQGSNSEINCIAFAPSSQYLFLTGSSDNASTIYRTVALWDLRKLSVKHHSFEAHTSDVLQLSWSPHSPVHFASASADRRIHIWDLDAIGAEQTPDDAEDGPPELLFVHGGHTSKVCDLSWSPNSPWTVASTAEDNILQVWEPSRHLRAPYEADYEEKDLE</sequence>
<accession>A0A1E3H9D0</accession>
<dbReference type="PRINTS" id="PR00320">
    <property type="entry name" value="GPROTEINBRPT"/>
</dbReference>
<evidence type="ECO:0000256" key="5">
    <source>
        <dbReference type="ARBA" id="ARBA00023242"/>
    </source>
</evidence>
<dbReference type="PANTHER" id="PTHR22850">
    <property type="entry name" value="WD40 REPEAT FAMILY"/>
    <property type="match status" value="1"/>
</dbReference>
<dbReference type="Gene3D" id="2.130.10.10">
    <property type="entry name" value="YVTN repeat-like/Quinoprotein amine dehydrogenase"/>
    <property type="match status" value="1"/>
</dbReference>
<dbReference type="PROSITE" id="PS50082">
    <property type="entry name" value="WD_REPEATS_2"/>
    <property type="match status" value="3"/>
</dbReference>
<gene>
    <name evidence="8" type="ORF">L202_08329</name>
</gene>
<dbReference type="InterPro" id="IPR001680">
    <property type="entry name" value="WD40_rpt"/>
</dbReference>
<dbReference type="RefSeq" id="XP_018988854.1">
    <property type="nucleotide sequence ID" value="XM_019143191.1"/>
</dbReference>
<dbReference type="GeneID" id="30159638"/>
<proteinExistence type="predicted"/>
<evidence type="ECO:0000256" key="3">
    <source>
        <dbReference type="ARBA" id="ARBA00022737"/>
    </source>
</evidence>
<dbReference type="InterPro" id="IPR020472">
    <property type="entry name" value="WD40_PAC1"/>
</dbReference>
<keyword evidence="2 6" id="KW-0853">WD repeat</keyword>
<dbReference type="GO" id="GO:0016740">
    <property type="term" value="F:transferase activity"/>
    <property type="evidence" value="ECO:0007669"/>
    <property type="project" value="UniProtKB-KW"/>
</dbReference>
<evidence type="ECO:0000259" key="7">
    <source>
        <dbReference type="Pfam" id="PF12265"/>
    </source>
</evidence>